<name>A0A836HU10_9TRYP</name>
<organism evidence="2 3">
    <name type="scientific">Porcisia hertigi</name>
    <dbReference type="NCBI Taxonomy" id="2761500"/>
    <lineage>
        <taxon>Eukaryota</taxon>
        <taxon>Discoba</taxon>
        <taxon>Euglenozoa</taxon>
        <taxon>Kinetoplastea</taxon>
        <taxon>Metakinetoplastina</taxon>
        <taxon>Trypanosomatida</taxon>
        <taxon>Trypanosomatidae</taxon>
        <taxon>Leishmaniinae</taxon>
        <taxon>Porcisia</taxon>
    </lineage>
</organism>
<reference evidence="2 3" key="1">
    <citation type="submission" date="2021-02" db="EMBL/GenBank/DDBJ databases">
        <title>Porcisia hertigi Genome sequencing and assembly.</title>
        <authorList>
            <person name="Almutairi H."/>
            <person name="Gatherer D."/>
        </authorList>
    </citation>
    <scope>NUCLEOTIDE SEQUENCE [LARGE SCALE GENOMIC DNA]</scope>
    <source>
        <strain evidence="2 3">C119</strain>
    </source>
</reference>
<proteinExistence type="predicted"/>
<evidence type="ECO:0000313" key="3">
    <source>
        <dbReference type="Proteomes" id="UP000674318"/>
    </source>
</evidence>
<dbReference type="AlphaFoldDB" id="A0A836HU10"/>
<dbReference type="RefSeq" id="XP_067753281.1">
    <property type="nucleotide sequence ID" value="XM_067897124.1"/>
</dbReference>
<evidence type="ECO:0000256" key="1">
    <source>
        <dbReference type="SAM" id="MobiDB-lite"/>
    </source>
</evidence>
<dbReference type="GeneID" id="94287201"/>
<feature type="region of interest" description="Disordered" evidence="1">
    <location>
        <begin position="938"/>
        <end position="974"/>
    </location>
</feature>
<feature type="compositionally biased region" description="Polar residues" evidence="1">
    <location>
        <begin position="504"/>
        <end position="522"/>
    </location>
</feature>
<keyword evidence="3" id="KW-1185">Reference proteome</keyword>
<feature type="region of interest" description="Disordered" evidence="1">
    <location>
        <begin position="393"/>
        <end position="475"/>
    </location>
</feature>
<feature type="region of interest" description="Disordered" evidence="1">
    <location>
        <begin position="638"/>
        <end position="688"/>
    </location>
</feature>
<feature type="region of interest" description="Disordered" evidence="1">
    <location>
        <begin position="286"/>
        <end position="331"/>
    </location>
</feature>
<feature type="compositionally biased region" description="Basic and acidic residues" evidence="1">
    <location>
        <begin position="670"/>
        <end position="682"/>
    </location>
</feature>
<gene>
    <name evidence="2" type="ORF">JKF63_01075</name>
</gene>
<feature type="region of interest" description="Disordered" evidence="1">
    <location>
        <begin position="883"/>
        <end position="923"/>
    </location>
</feature>
<feature type="region of interest" description="Disordered" evidence="1">
    <location>
        <begin position="504"/>
        <end position="527"/>
    </location>
</feature>
<protein>
    <submittedName>
        <fullName evidence="2">Uncharacterized protein</fullName>
    </submittedName>
</protein>
<dbReference type="EMBL" id="JAFJZO010000035">
    <property type="protein sequence ID" value="KAG5492497.1"/>
    <property type="molecule type" value="Genomic_DNA"/>
</dbReference>
<accession>A0A836HU10</accession>
<dbReference type="OrthoDB" id="266236at2759"/>
<dbReference type="Proteomes" id="UP000674318">
    <property type="component" value="Chromosome 35"/>
</dbReference>
<feature type="compositionally biased region" description="Polar residues" evidence="1">
    <location>
        <begin position="299"/>
        <end position="308"/>
    </location>
</feature>
<feature type="compositionally biased region" description="Polar residues" evidence="1">
    <location>
        <begin position="659"/>
        <end position="669"/>
    </location>
</feature>
<feature type="compositionally biased region" description="Polar residues" evidence="1">
    <location>
        <begin position="422"/>
        <end position="436"/>
    </location>
</feature>
<sequence length="989" mass="104478">MVHARAGGMAYAYTDPTSIDYILQCAHDELRRGENQHYRSAEAQYTNHVKELLGNLERYLETCGVRLPAEVREGSKVAAAPMVAGGQESEQAVLGAQQVIQGHCLGGRSAPASVTIGHVKRDIDAVNWQGKAGNNLCAFSNRSACCEWGNLATPCQAERDNGPEITHRVLSRGPIKVPASTLRRAPLPSEQVDAMSDSSSSPLGAAYHHRSAPSYRSVAMTNSDSGVGIFYNTQQATRARAAYPSSSPFMAVDVGTDGSVDSGSAPIVAIIGSGWSSANGARSRECSDSLVLRSPRTPPQFSDHNTGANERGNLYSSGGSGSGSSNIRPTALGATASHDRWGEFGAFVQSVTEMRPNSNMASLESAHAAGCPLPDGVNGALTTARPAAMRNVETSRSGAALASVAETTQRPGVTPRGESQLPDVTSTDNSLTTPPTSVMAAASGGQVRLPPASRGGANAHTSPLPPPVVAQGTGSSAVRALSTAAASPEAGRCRKWANVDADKTLSSSSDIPRSHVSNSPVLQQRRAGEADVGVLQVEYIPSPQQQSRPSEPGYMAHAVVPVHRAAPVPLASQPLYTGGSIGTYALGSHHHTHHDSLSPYPRPSTDGVAVPKMAGTTMMPRCSEKEKLMRRLREVLERSAPAPSPDQLSVMPSAVAQPRRSSLFNSSARSVEEPVKHTEVRHTRAPTSAPMTVLQHPLPICLAGTSVPAAPLWQQTQRMSHHSVPLPNVSCTTSPFDYTNGNGGEDETRTGAWDGSGCPYNLSSKDTRTEPSTFHSVSCGTVQLEEADVKLGGGADRVNSELPRTRHTPMEARHAYRGVGSGDNTATMVMGTPLDDSSAGGEWGRGSRITANSASVRPYTQETVASSFATSLQRHPSSLQVGTSWMRPARNPPLHGTPGTAMPGASAPDEYPPGITNSDIDNGSRLEKDEAQRAHLEYSVVGNGKRIDEQQQSEYESEESAPLIDHSSAPGEKQQLMQRLRMILGRPSE</sequence>
<comment type="caution">
    <text evidence="2">The sequence shown here is derived from an EMBL/GenBank/DDBJ whole genome shotgun (WGS) entry which is preliminary data.</text>
</comment>
<evidence type="ECO:0000313" key="2">
    <source>
        <dbReference type="EMBL" id="KAG5492497.1"/>
    </source>
</evidence>
<dbReference type="KEGG" id="phet:94287201"/>